<reference evidence="1 2" key="1">
    <citation type="submission" date="2017-04" db="EMBL/GenBank/DDBJ databases">
        <title>Compelte genome sequence of WV33.</title>
        <authorList>
            <person name="Lee P.C."/>
        </authorList>
    </citation>
    <scope>NUCLEOTIDE SEQUENCE [LARGE SCALE GENOMIC DNA]</scope>
    <source>
        <strain evidence="1 2">WV33</strain>
    </source>
</reference>
<dbReference type="Gene3D" id="3.40.50.1820">
    <property type="entry name" value="alpha/beta hydrolase"/>
    <property type="match status" value="1"/>
</dbReference>
<proteinExistence type="predicted"/>
<dbReference type="Proteomes" id="UP000244527">
    <property type="component" value="Chromosome"/>
</dbReference>
<accession>A0A2S1LHT1</accession>
<dbReference type="KEGG" id="ffa:FFWV33_18325"/>
<evidence type="ECO:0008006" key="3">
    <source>
        <dbReference type="Google" id="ProtNLM"/>
    </source>
</evidence>
<dbReference type="SUPFAM" id="SSF53474">
    <property type="entry name" value="alpha/beta-Hydrolases"/>
    <property type="match status" value="1"/>
</dbReference>
<protein>
    <recommendedName>
        <fullName evidence="3">Alpha/beta hydrolase</fullName>
    </recommendedName>
</protein>
<evidence type="ECO:0000313" key="1">
    <source>
        <dbReference type="EMBL" id="AWG23345.1"/>
    </source>
</evidence>
<dbReference type="EMBL" id="CP020918">
    <property type="protein sequence ID" value="AWG23345.1"/>
    <property type="molecule type" value="Genomic_DNA"/>
</dbReference>
<dbReference type="AlphaFoldDB" id="A0A2S1LHT1"/>
<sequence length="328" mass="37567">MQDHLLFCKPTRYCFDIFADNDKKSARTDFNFRKKMKRIFLTTLLFIGLTAAAQDFEKIVVSQTDENELYVNDDDATELFYYKFVPSTEIKGVLVLLPSGSERVENTLKAVHLHQEAVKHGIMVIVPSINWGTDSREAECTFLDTIFDQIVRKHAISKDKFILSGLSNGGVISLTYAQKASKNPQKSFLKPKAILVVDAPLDKARFYHYCEREIKKNTFAPAVEEAKWLKKRYDSLYGGSPEKYKQKYIDNSIYSYGAKQGGNARYLKDMPILIFTDLDTDWLINQRHRDLTDWNGIDCIGMINELRLLGNKQAEVIVSQGKGYRLDG</sequence>
<keyword evidence="2" id="KW-1185">Reference proteome</keyword>
<gene>
    <name evidence="1" type="ORF">FFWV33_18325</name>
</gene>
<evidence type="ECO:0000313" key="2">
    <source>
        <dbReference type="Proteomes" id="UP000244527"/>
    </source>
</evidence>
<organism evidence="1 2">
    <name type="scientific">Flavobacterium faecale</name>
    <dbReference type="NCBI Taxonomy" id="1355330"/>
    <lineage>
        <taxon>Bacteria</taxon>
        <taxon>Pseudomonadati</taxon>
        <taxon>Bacteroidota</taxon>
        <taxon>Flavobacteriia</taxon>
        <taxon>Flavobacteriales</taxon>
        <taxon>Flavobacteriaceae</taxon>
        <taxon>Flavobacterium</taxon>
    </lineage>
</organism>
<dbReference type="InterPro" id="IPR029058">
    <property type="entry name" value="AB_hydrolase_fold"/>
</dbReference>
<name>A0A2S1LHT1_9FLAO</name>